<organism evidence="2 3">
    <name type="scientific">Tanacetum coccineum</name>
    <dbReference type="NCBI Taxonomy" id="301880"/>
    <lineage>
        <taxon>Eukaryota</taxon>
        <taxon>Viridiplantae</taxon>
        <taxon>Streptophyta</taxon>
        <taxon>Embryophyta</taxon>
        <taxon>Tracheophyta</taxon>
        <taxon>Spermatophyta</taxon>
        <taxon>Magnoliopsida</taxon>
        <taxon>eudicotyledons</taxon>
        <taxon>Gunneridae</taxon>
        <taxon>Pentapetalae</taxon>
        <taxon>asterids</taxon>
        <taxon>campanulids</taxon>
        <taxon>Asterales</taxon>
        <taxon>Asteraceae</taxon>
        <taxon>Asteroideae</taxon>
        <taxon>Anthemideae</taxon>
        <taxon>Anthemidinae</taxon>
        <taxon>Tanacetum</taxon>
    </lineage>
</organism>
<reference evidence="2" key="1">
    <citation type="journal article" date="2022" name="Int. J. Mol. Sci.">
        <title>Draft Genome of Tanacetum Coccineum: Genomic Comparison of Closely Related Tanacetum-Family Plants.</title>
        <authorList>
            <person name="Yamashiro T."/>
            <person name="Shiraishi A."/>
            <person name="Nakayama K."/>
            <person name="Satake H."/>
        </authorList>
    </citation>
    <scope>NUCLEOTIDE SEQUENCE</scope>
</reference>
<reference evidence="2" key="2">
    <citation type="submission" date="2022-01" db="EMBL/GenBank/DDBJ databases">
        <authorList>
            <person name="Yamashiro T."/>
            <person name="Shiraishi A."/>
            <person name="Satake H."/>
            <person name="Nakayama K."/>
        </authorList>
    </citation>
    <scope>NUCLEOTIDE SEQUENCE</scope>
</reference>
<name>A0ABQ5CTP1_9ASTR</name>
<gene>
    <name evidence="2" type="ORF">Tco_0910057</name>
</gene>
<feature type="compositionally biased region" description="Basic and acidic residues" evidence="1">
    <location>
        <begin position="48"/>
        <end position="64"/>
    </location>
</feature>
<evidence type="ECO:0000256" key="1">
    <source>
        <dbReference type="SAM" id="MobiDB-lite"/>
    </source>
</evidence>
<evidence type="ECO:0000313" key="3">
    <source>
        <dbReference type="Proteomes" id="UP001151760"/>
    </source>
</evidence>
<keyword evidence="3" id="KW-1185">Reference proteome</keyword>
<comment type="caution">
    <text evidence="2">The sequence shown here is derived from an EMBL/GenBank/DDBJ whole genome shotgun (WGS) entry which is preliminary data.</text>
</comment>
<feature type="compositionally biased region" description="Basic residues" evidence="1">
    <location>
        <begin position="65"/>
        <end position="75"/>
    </location>
</feature>
<dbReference type="EMBL" id="BQNB010014571">
    <property type="protein sequence ID" value="GJT29782.1"/>
    <property type="molecule type" value="Genomic_DNA"/>
</dbReference>
<feature type="compositionally biased region" description="Basic and acidic residues" evidence="1">
    <location>
        <begin position="86"/>
        <end position="95"/>
    </location>
</feature>
<evidence type="ECO:0000313" key="2">
    <source>
        <dbReference type="EMBL" id="GJT29782.1"/>
    </source>
</evidence>
<accession>A0ABQ5CTP1</accession>
<dbReference type="Proteomes" id="UP001151760">
    <property type="component" value="Unassembled WGS sequence"/>
</dbReference>
<feature type="region of interest" description="Disordered" evidence="1">
    <location>
        <begin position="48"/>
        <end position="96"/>
    </location>
</feature>
<sequence>MIQYLKNMAGYSHAKLKDKSFDEVQNLFKKHMKWINIFVLMEEDIPSEKVQKEVSSENKVEGSSKKKSIGRKRAKDKQEQGSSKRQRVDDDRDTAGTKVNAAGLQLLEELLLSEG</sequence>
<proteinExistence type="predicted"/>
<protein>
    <submittedName>
        <fullName evidence="2">Uncharacterized protein</fullName>
    </submittedName>
</protein>